<dbReference type="Proteomes" id="UP001303046">
    <property type="component" value="Unassembled WGS sequence"/>
</dbReference>
<evidence type="ECO:0000256" key="4">
    <source>
        <dbReference type="ARBA" id="ARBA00022840"/>
    </source>
</evidence>
<protein>
    <recommendedName>
        <fullName evidence="8">ABC transporter domain-containing protein</fullName>
    </recommendedName>
</protein>
<evidence type="ECO:0000256" key="5">
    <source>
        <dbReference type="ARBA" id="ARBA00022989"/>
    </source>
</evidence>
<dbReference type="InterPro" id="IPR003593">
    <property type="entry name" value="AAA+_ATPase"/>
</dbReference>
<dbReference type="Pfam" id="PF12698">
    <property type="entry name" value="ABC2_membrane_3"/>
    <property type="match status" value="2"/>
</dbReference>
<keyword evidence="10" id="KW-1185">Reference proteome</keyword>
<feature type="transmembrane region" description="Helical" evidence="7">
    <location>
        <begin position="988"/>
        <end position="1012"/>
    </location>
</feature>
<accession>A0ABR1D6T3</accession>
<feature type="transmembrane region" description="Helical" evidence="7">
    <location>
        <begin position="12"/>
        <end position="32"/>
    </location>
</feature>
<dbReference type="InterPro" id="IPR017871">
    <property type="entry name" value="ABC_transporter-like_CS"/>
</dbReference>
<gene>
    <name evidence="9" type="primary">Necator_chrIII.g12938</name>
    <name evidence="9" type="ORF">RB195_012171</name>
</gene>
<dbReference type="EMBL" id="JAVFWL010000003">
    <property type="protein sequence ID" value="KAK6745900.1"/>
    <property type="molecule type" value="Genomic_DNA"/>
</dbReference>
<feature type="domain" description="ABC transporter" evidence="8">
    <location>
        <begin position="1218"/>
        <end position="1441"/>
    </location>
</feature>
<organism evidence="9 10">
    <name type="scientific">Necator americanus</name>
    <name type="common">Human hookworm</name>
    <dbReference type="NCBI Taxonomy" id="51031"/>
    <lineage>
        <taxon>Eukaryota</taxon>
        <taxon>Metazoa</taxon>
        <taxon>Ecdysozoa</taxon>
        <taxon>Nematoda</taxon>
        <taxon>Chromadorea</taxon>
        <taxon>Rhabditida</taxon>
        <taxon>Rhabditina</taxon>
        <taxon>Rhabditomorpha</taxon>
        <taxon>Strongyloidea</taxon>
        <taxon>Ancylostomatidae</taxon>
        <taxon>Bunostominae</taxon>
        <taxon>Necator</taxon>
    </lineage>
</organism>
<reference evidence="9 10" key="1">
    <citation type="submission" date="2023-08" db="EMBL/GenBank/DDBJ databases">
        <title>A Necator americanus chromosomal reference genome.</title>
        <authorList>
            <person name="Ilik V."/>
            <person name="Petrzelkova K.J."/>
            <person name="Pardy F."/>
            <person name="Fuh T."/>
            <person name="Niatou-Singa F.S."/>
            <person name="Gouil Q."/>
            <person name="Baker L."/>
            <person name="Ritchie M.E."/>
            <person name="Jex A.R."/>
            <person name="Gazzola D."/>
            <person name="Li H."/>
            <person name="Toshio Fujiwara R."/>
            <person name="Zhan B."/>
            <person name="Aroian R.V."/>
            <person name="Pafco B."/>
            <person name="Schwarz E.M."/>
        </authorList>
    </citation>
    <scope>NUCLEOTIDE SEQUENCE [LARGE SCALE GENOMIC DNA]</scope>
    <source>
        <strain evidence="9 10">Aroian</strain>
        <tissue evidence="9">Whole animal</tissue>
    </source>
</reference>
<evidence type="ECO:0000256" key="2">
    <source>
        <dbReference type="ARBA" id="ARBA00022692"/>
    </source>
</evidence>
<dbReference type="Gene3D" id="3.40.50.300">
    <property type="entry name" value="P-loop containing nucleotide triphosphate hydrolases"/>
    <property type="match status" value="2"/>
</dbReference>
<dbReference type="InterPro" id="IPR013525">
    <property type="entry name" value="ABC2_TM"/>
</dbReference>
<evidence type="ECO:0000313" key="10">
    <source>
        <dbReference type="Proteomes" id="UP001303046"/>
    </source>
</evidence>
<feature type="transmembrane region" description="Helical" evidence="7">
    <location>
        <begin position="265"/>
        <end position="287"/>
    </location>
</feature>
<dbReference type="InterPro" id="IPR003439">
    <property type="entry name" value="ABC_transporter-like_ATP-bd"/>
</dbReference>
<dbReference type="PANTHER" id="PTHR19229">
    <property type="entry name" value="ATP-BINDING CASSETTE TRANSPORTER SUBFAMILY A ABCA"/>
    <property type="match status" value="1"/>
</dbReference>
<feature type="transmembrane region" description="Helical" evidence="7">
    <location>
        <begin position="1069"/>
        <end position="1089"/>
    </location>
</feature>
<feature type="transmembrane region" description="Helical" evidence="7">
    <location>
        <begin position="1032"/>
        <end position="1057"/>
    </location>
</feature>
<keyword evidence="2 7" id="KW-0812">Transmembrane</keyword>
<keyword evidence="4" id="KW-0067">ATP-binding</keyword>
<feature type="transmembrane region" description="Helical" evidence="7">
    <location>
        <begin position="1155"/>
        <end position="1173"/>
    </location>
</feature>
<feature type="domain" description="ABC transporter" evidence="8">
    <location>
        <begin position="468"/>
        <end position="698"/>
    </location>
</feature>
<dbReference type="PROSITE" id="PS50893">
    <property type="entry name" value="ABC_TRANSPORTER_2"/>
    <property type="match status" value="2"/>
</dbReference>
<dbReference type="PROSITE" id="PS00211">
    <property type="entry name" value="ABC_TRANSPORTER_1"/>
    <property type="match status" value="2"/>
</dbReference>
<keyword evidence="6 7" id="KW-0472">Membrane</keyword>
<evidence type="ECO:0000256" key="7">
    <source>
        <dbReference type="SAM" id="Phobius"/>
    </source>
</evidence>
<feature type="transmembrane region" description="Helical" evidence="7">
    <location>
        <begin position="330"/>
        <end position="352"/>
    </location>
</feature>
<sequence>MSIAGMRFFHTFYVMLLKNALIAYRSPIWTIFELVVPIILGMILLPIITFGSSVSSMATVLQNMNGSASSERNFSPISCSLILMFYVNSGPDKDDIEILLNNTPMERTRFNSSAVMIDYLEMTKSFGIEFILFKEKRLVYKVYNIDDSENVFAVSATTEVFSTQTSTYNLIPIPPSPKDEAIAVLQVCLTLAVEKKSFDEKIGFDYEIVNVVSNEDSTVRGPLTFLSGALPMLLMPIVMHTAMTTASEKEGGMKEFLLVMGLDRVTNFLGITVFSLLKVLLVIAIIVRNLIFEIPRAMLPILVPSLFLFSLGIVMMGMLCAAFVKTSNGALTVSMLVLILMFFVQSIMSNIYDTSFIHYLCHLDFLVAYGNVLNSLRLHYMRGKNKIYLSKLFLYDDIIDVGPSLTLFLITIILMMLLVLFLDYISLKSLLPCFYDKFGKKLVDIKASEVAQRSSWHEEAEGVGEPALDVDSVSKIWETTGEVAVRNFNMKAYRGQVTVLLGHNGAGKSTTYAMICGTTPATAGTITVLGEQISTSICGMRPAVGFCPQTNCIYKKLTVEDHLWLFFILKGGKGVWKDEADLLCIQLDMVHLSKKKAGKLSGGEKRKLCLAMAFIGGSELVMLDEPTAGLDPQSRVIVKKLIETKKKDRAIVLTTHYLDEAEAMGNFMYIMYMGTCMCSGTPNFLKARFAPGIILNLVFSQNVSKEVVDAAVQVVKEHIEEAEVGEMNGKQLRIEMPRNQRENIPKLFAELENKKESLKVDSFGLSMNALEEAFLKIGEIGEKASSHEKPRAFFQDPTIMDLRKGFCERILQQIFYIWFQKVHNARRNISLITNQIIFPLALAILIGWKAGNSTRSEITSVEDPDMSLNRIKRGRFLIFDAFNSTDKVELIEKALEKYPNIEIMQYSSNNWEELWPTDFPWAAGGVIIRSETEVSVGSQNYSWLIPSYIYHKEQTLFHFITDVEYAAGNLQVHVMVTYISKDVGTLSMLFLIPALIFLIAVMLNSTFVTPLLEERLSNFRHQQMLAGLSPLVFWATTFVWDSFIIGFVTLTMKLIFVIYKVNINWMLMFLFYAYCVTILPLIYVISLFIDGKGKAEFLCQVYQIGTVVVVFILIYRGHEIQTVYFFPCYAFGRILLTELLPDLTLSGENVSNGDAVVSFLVHGGIFSFLLIIHEFHFDRYLLRALLKKTYIEKSDVPDEADVIEEREFVENNISELALAVQNLTKYYGTNCALKSTTYGIREEDCFGLVGASGAGKTSTFDIITGLRFANNGSVFIGNKFVNRTQGIGYCPQSDALLPRLTCEQNMKVIAGLLGYRHPRMVADEMFRFLDLTKHAGKAFGKCSGGQKRRVSIGAALLNPSRLVILDEPTAGIDPKTRHHVWSLLKTMRISGRALLLSSHSMEKCEALCSRIGVLVRGRLVAIGASQTLKSRHAHYFFLHMTLNSQEDKDTVISKVLKTFPSGDLVPAQSGSLYLKFKIRQRKEERISMLYETAEEMASSLPLSEFFLIQASLEDVLEILNEQYGGKIL</sequence>
<keyword evidence="5 7" id="KW-1133">Transmembrane helix</keyword>
<feature type="transmembrane region" description="Helical" evidence="7">
    <location>
        <begin position="401"/>
        <end position="422"/>
    </location>
</feature>
<dbReference type="CDD" id="cd03263">
    <property type="entry name" value="ABC_subfamily_A"/>
    <property type="match status" value="2"/>
</dbReference>
<evidence type="ECO:0000256" key="3">
    <source>
        <dbReference type="ARBA" id="ARBA00022741"/>
    </source>
</evidence>
<dbReference type="SUPFAM" id="SSF52540">
    <property type="entry name" value="P-loop containing nucleoside triphosphate hydrolases"/>
    <property type="match status" value="2"/>
</dbReference>
<evidence type="ECO:0000256" key="1">
    <source>
        <dbReference type="ARBA" id="ARBA00004141"/>
    </source>
</evidence>
<evidence type="ECO:0000256" key="6">
    <source>
        <dbReference type="ARBA" id="ARBA00023136"/>
    </source>
</evidence>
<dbReference type="Pfam" id="PF00005">
    <property type="entry name" value="ABC_tran"/>
    <property type="match status" value="2"/>
</dbReference>
<evidence type="ECO:0000259" key="8">
    <source>
        <dbReference type="PROSITE" id="PS50893"/>
    </source>
</evidence>
<evidence type="ECO:0000313" key="9">
    <source>
        <dbReference type="EMBL" id="KAK6745900.1"/>
    </source>
</evidence>
<feature type="transmembrane region" description="Helical" evidence="7">
    <location>
        <begin position="1095"/>
        <end position="1115"/>
    </location>
</feature>
<dbReference type="InterPro" id="IPR027417">
    <property type="entry name" value="P-loop_NTPase"/>
</dbReference>
<dbReference type="SMART" id="SM00382">
    <property type="entry name" value="AAA"/>
    <property type="match status" value="2"/>
</dbReference>
<feature type="transmembrane region" description="Helical" evidence="7">
    <location>
        <begin position="38"/>
        <end position="61"/>
    </location>
</feature>
<keyword evidence="3" id="KW-0547">Nucleotide-binding</keyword>
<comment type="caution">
    <text evidence="9">The sequence shown here is derived from an EMBL/GenBank/DDBJ whole genome shotgun (WGS) entry which is preliminary data.</text>
</comment>
<feature type="transmembrane region" description="Helical" evidence="7">
    <location>
        <begin position="299"/>
        <end position="324"/>
    </location>
</feature>
<comment type="subcellular location">
    <subcellularLocation>
        <location evidence="1">Membrane</location>
        <topology evidence="1">Multi-pass membrane protein</topology>
    </subcellularLocation>
</comment>
<dbReference type="InterPro" id="IPR026082">
    <property type="entry name" value="ABCA"/>
</dbReference>
<feature type="transmembrane region" description="Helical" evidence="7">
    <location>
        <begin position="359"/>
        <end position="381"/>
    </location>
</feature>
<dbReference type="PANTHER" id="PTHR19229:SF271">
    <property type="entry name" value="ABC TRANSPORTER CED-7"/>
    <property type="match status" value="1"/>
</dbReference>
<name>A0ABR1D6T3_NECAM</name>
<proteinExistence type="predicted"/>